<dbReference type="RefSeq" id="XP_018137602.1">
    <property type="nucleotide sequence ID" value="XM_018283283.1"/>
</dbReference>
<keyword evidence="4" id="KW-1185">Reference proteome</keyword>
<name>A0A179F396_METCM</name>
<evidence type="ECO:0000313" key="4">
    <source>
        <dbReference type="Proteomes" id="UP000078397"/>
    </source>
</evidence>
<accession>A0A179F396</accession>
<dbReference type="EMBL" id="LSBJ02000002">
    <property type="protein sequence ID" value="OAQ59609.1"/>
    <property type="molecule type" value="Genomic_DNA"/>
</dbReference>
<dbReference type="OrthoDB" id="4932447at2759"/>
<evidence type="ECO:0000313" key="3">
    <source>
        <dbReference type="EMBL" id="OAQ59609.1"/>
    </source>
</evidence>
<gene>
    <name evidence="3" type="ORF">VFPPC_03829</name>
</gene>
<dbReference type="PANTHER" id="PTHR24148">
    <property type="entry name" value="ANKYRIN REPEAT DOMAIN-CONTAINING PROTEIN 39 HOMOLOG-RELATED"/>
    <property type="match status" value="1"/>
</dbReference>
<organism evidence="3 4">
    <name type="scientific">Pochonia chlamydosporia 170</name>
    <dbReference type="NCBI Taxonomy" id="1380566"/>
    <lineage>
        <taxon>Eukaryota</taxon>
        <taxon>Fungi</taxon>
        <taxon>Dikarya</taxon>
        <taxon>Ascomycota</taxon>
        <taxon>Pezizomycotina</taxon>
        <taxon>Sordariomycetes</taxon>
        <taxon>Hypocreomycetidae</taxon>
        <taxon>Hypocreales</taxon>
        <taxon>Clavicipitaceae</taxon>
        <taxon>Pochonia</taxon>
    </lineage>
</organism>
<reference evidence="3 4" key="1">
    <citation type="journal article" date="2016" name="PLoS Pathog.">
        <title>Biosynthesis of antibiotic leucinostatins in bio-control fungus Purpureocillium lilacinum and their inhibition on phytophthora revealed by genome mining.</title>
        <authorList>
            <person name="Wang G."/>
            <person name="Liu Z."/>
            <person name="Lin R."/>
            <person name="Li E."/>
            <person name="Mao Z."/>
            <person name="Ling J."/>
            <person name="Yang Y."/>
            <person name="Yin W.B."/>
            <person name="Xie B."/>
        </authorList>
    </citation>
    <scope>NUCLEOTIDE SEQUENCE [LARGE SCALE GENOMIC DNA]</scope>
    <source>
        <strain evidence="3">170</strain>
    </source>
</reference>
<dbReference type="STRING" id="1380566.A0A179F396"/>
<dbReference type="Pfam" id="PF26639">
    <property type="entry name" value="Het-6_barrel"/>
    <property type="match status" value="1"/>
</dbReference>
<dbReference type="InterPro" id="IPR010730">
    <property type="entry name" value="HET"/>
</dbReference>
<dbReference type="KEGG" id="pchm:VFPPC_03829"/>
<dbReference type="Proteomes" id="UP000078397">
    <property type="component" value="Unassembled WGS sequence"/>
</dbReference>
<evidence type="ECO:0000256" key="1">
    <source>
        <dbReference type="SAM" id="MobiDB-lite"/>
    </source>
</evidence>
<proteinExistence type="predicted"/>
<dbReference type="AlphaFoldDB" id="A0A179F396"/>
<dbReference type="Pfam" id="PF06985">
    <property type="entry name" value="HET"/>
    <property type="match status" value="1"/>
</dbReference>
<dbReference type="InterPro" id="IPR052895">
    <property type="entry name" value="HetReg/Transcr_Mod"/>
</dbReference>
<feature type="region of interest" description="Disordered" evidence="1">
    <location>
        <begin position="187"/>
        <end position="207"/>
    </location>
</feature>
<dbReference type="GeneID" id="28847277"/>
<comment type="caution">
    <text evidence="3">The sequence shown here is derived from an EMBL/GenBank/DDBJ whole genome shotgun (WGS) entry which is preliminary data.</text>
</comment>
<protein>
    <submittedName>
        <fullName evidence="3">Heterokaryon incompatibility protein 6, OR allele</fullName>
    </submittedName>
</protein>
<feature type="domain" description="Heterokaryon incompatibility" evidence="2">
    <location>
        <begin position="48"/>
        <end position="240"/>
    </location>
</feature>
<evidence type="ECO:0000259" key="2">
    <source>
        <dbReference type="Pfam" id="PF06985"/>
    </source>
</evidence>
<dbReference type="PANTHER" id="PTHR24148:SF64">
    <property type="entry name" value="HETEROKARYON INCOMPATIBILITY DOMAIN-CONTAINING PROTEIN"/>
    <property type="match status" value="1"/>
</dbReference>
<sequence length="671" mass="74930">MFNVEYDRIEHLPDGDHIRILTLAASPDSSEPIHVRLATVNLADEPAYEALSYCWGDASNKLLIFCDGKPFPVTENLESALRHIRLPDEDRVLWIDAICINQNDVSERAHQVNLMREVYRRASRVLVWLGDGTPDSDLVFPLCERMVEHRIDLLRDGGIDVNSSEVLWGANRKKILQEKLALARKRAAEAQGDNTDNQGTDPADDVNDEAKDIEATSDESAAFLRLLSRPWFSRCWVLQEVALAKSAMVFCGTKAIDWDVFYVGFALAIILGEGALGGRPEQIHRGGLILMMLMRGNIHHADEATEPINLLWLLWKVYPMHVTDPRDKVYSLLGLISKDDAILPGLTPDYTISTEECYKRAALVIMSRTKNLDILCTERPLRGTLDSPSWVPDWTLEDQPAPVQLLPDANIDEAGEPDSKPFRACSAAVEWEPVTKPGNSNILLLSGYVFDRITELADILTVPDLNHIAINDMKTSTGAFTSVWKAILTGLGSYFDTLIQWEKLALPKRNSQTYPTGEDPETVFAITLCCGNIDPTTALSRFQRWRTRYNGPKRLTFFKKLGMKGGVYNSLIGATGMMTGWGELHDRVYATATEKTLYRRLARTEKGYLAVVPSRSVLGDEITLCQGGNMPFVTRCVGAEGQRMVIGPGYVHGIMYGEGWNGRLAEEMEIV</sequence>